<dbReference type="Gene3D" id="3.40.350.10">
    <property type="entry name" value="Creatinase/prolidase N-terminal domain"/>
    <property type="match status" value="1"/>
</dbReference>
<dbReference type="Proteomes" id="UP000321555">
    <property type="component" value="Chromosome"/>
</dbReference>
<protein>
    <submittedName>
        <fullName evidence="3">Aminopeptidase P family protein</fullName>
    </submittedName>
</protein>
<keyword evidence="4" id="KW-1185">Reference proteome</keyword>
<reference evidence="4" key="1">
    <citation type="submission" date="2019-08" db="EMBL/GenBank/DDBJ databases">
        <authorList>
            <person name="Zheng X."/>
        </authorList>
    </citation>
    <scope>NUCLEOTIDE SEQUENCE [LARGE SCALE GENOMIC DNA]</scope>
    <source>
        <strain evidence="4">FJAT-25496</strain>
    </source>
</reference>
<evidence type="ECO:0000259" key="2">
    <source>
        <dbReference type="Pfam" id="PF01321"/>
    </source>
</evidence>
<dbReference type="Gene3D" id="3.90.230.10">
    <property type="entry name" value="Creatinase/methionine aminopeptidase superfamily"/>
    <property type="match status" value="1"/>
</dbReference>
<dbReference type="InterPro" id="IPR001714">
    <property type="entry name" value="Pept_M24_MAP"/>
</dbReference>
<accession>A0A5B8Z4K8</accession>
<dbReference type="PRINTS" id="PR00599">
    <property type="entry name" value="MAPEPTIDASE"/>
</dbReference>
<gene>
    <name evidence="3" type="ORF">FSZ17_12825</name>
</gene>
<proteinExistence type="predicted"/>
<dbReference type="InterPro" id="IPR036005">
    <property type="entry name" value="Creatinase/aminopeptidase-like"/>
</dbReference>
<dbReference type="InterPro" id="IPR000587">
    <property type="entry name" value="Creatinase_N"/>
</dbReference>
<dbReference type="CDD" id="cd01092">
    <property type="entry name" value="APP-like"/>
    <property type="match status" value="1"/>
</dbReference>
<organism evidence="3 4">
    <name type="scientific">Cytobacillus dafuensis</name>
    <name type="common">Bacillus dafuensis</name>
    <dbReference type="NCBI Taxonomy" id="1742359"/>
    <lineage>
        <taxon>Bacteria</taxon>
        <taxon>Bacillati</taxon>
        <taxon>Bacillota</taxon>
        <taxon>Bacilli</taxon>
        <taxon>Bacillales</taxon>
        <taxon>Bacillaceae</taxon>
        <taxon>Cytobacillus</taxon>
    </lineage>
</organism>
<dbReference type="Pfam" id="PF01321">
    <property type="entry name" value="Creatinase_N"/>
    <property type="match status" value="1"/>
</dbReference>
<dbReference type="InterPro" id="IPR029149">
    <property type="entry name" value="Creatin/AminoP/Spt16_N"/>
</dbReference>
<dbReference type="PANTHER" id="PTHR46112">
    <property type="entry name" value="AMINOPEPTIDASE"/>
    <property type="match status" value="1"/>
</dbReference>
<dbReference type="GO" id="GO:0004177">
    <property type="term" value="F:aminopeptidase activity"/>
    <property type="evidence" value="ECO:0007669"/>
    <property type="project" value="UniProtKB-KW"/>
</dbReference>
<dbReference type="KEGG" id="bda:FSZ17_12825"/>
<evidence type="ECO:0000259" key="1">
    <source>
        <dbReference type="Pfam" id="PF00557"/>
    </source>
</evidence>
<dbReference type="STRING" id="1742359.GCA_001439625_01472"/>
<feature type="domain" description="Creatinase N-terminal" evidence="2">
    <location>
        <begin position="10"/>
        <end position="135"/>
    </location>
</feature>
<dbReference type="SUPFAM" id="SSF53092">
    <property type="entry name" value="Creatinase/prolidase N-terminal domain"/>
    <property type="match status" value="1"/>
</dbReference>
<dbReference type="AlphaFoldDB" id="A0A5B8Z4K8"/>
<dbReference type="SUPFAM" id="SSF55920">
    <property type="entry name" value="Creatinase/aminopeptidase"/>
    <property type="match status" value="1"/>
</dbReference>
<dbReference type="InterPro" id="IPR050659">
    <property type="entry name" value="Peptidase_M24B"/>
</dbReference>
<dbReference type="EMBL" id="CP042593">
    <property type="protein sequence ID" value="QED48052.1"/>
    <property type="molecule type" value="Genomic_DNA"/>
</dbReference>
<evidence type="ECO:0000313" key="3">
    <source>
        <dbReference type="EMBL" id="QED48052.1"/>
    </source>
</evidence>
<dbReference type="GO" id="GO:0008235">
    <property type="term" value="F:metalloexopeptidase activity"/>
    <property type="evidence" value="ECO:0007669"/>
    <property type="project" value="UniProtKB-ARBA"/>
</dbReference>
<keyword evidence="3" id="KW-0378">Hydrolase</keyword>
<keyword evidence="3" id="KW-0645">Protease</keyword>
<sequence>MLGGGMMEKRIEKARSFLKEKELDAIFIYSYENRRYFSGFSGSNGYLLITNDYCGLITDQRYTEQAKEQSPHFEIITQGIDPFSTIQDVFKGKDISKIGFESESVSVHLFNRLKSIFIEYEWFPLTKELLNIRKVKDDAEIEIIRKAIAISDQAFAELIPLLKPGMTEKEVAVELEYLMGKLGHEGPAFGTIVAAGNRAALPHAIPSSKIVNNNEFLLIDYGVKYMGYMSDMTRTIVLGSPNEDLKKYYDIVHEALEKSIEAVKPGMTGHELDAAARNVFIREGLEQYSLRGLGHGVGLQIHENPRVVLDSEEILEPGMIFTIEPGLYVPGKVGVRVEDIVLVREDGCEILTGTPRHIYI</sequence>
<dbReference type="Pfam" id="PF00557">
    <property type="entry name" value="Peptidase_M24"/>
    <property type="match status" value="1"/>
</dbReference>
<evidence type="ECO:0000313" key="4">
    <source>
        <dbReference type="Proteomes" id="UP000321555"/>
    </source>
</evidence>
<keyword evidence="3" id="KW-0031">Aminopeptidase</keyword>
<dbReference type="PANTHER" id="PTHR46112:SF3">
    <property type="entry name" value="AMINOPEPTIDASE YPDF"/>
    <property type="match status" value="1"/>
</dbReference>
<feature type="domain" description="Peptidase M24" evidence="1">
    <location>
        <begin position="142"/>
        <end position="345"/>
    </location>
</feature>
<dbReference type="OrthoDB" id="9806388at2"/>
<dbReference type="InterPro" id="IPR000994">
    <property type="entry name" value="Pept_M24"/>
</dbReference>
<name>A0A5B8Z4K8_CYTDA</name>